<sequence>MDTAGFNKDKTVVGLRQAIRLLDEKNVKKAYIAKDADAHILNPLIEALKEQNIETVFVNSKKELGKMAKIDVCAAVAVETIK</sequence>
<gene>
    <name evidence="2" type="ORF">H8706_04310</name>
</gene>
<dbReference type="SUPFAM" id="SSF55315">
    <property type="entry name" value="L30e-like"/>
    <property type="match status" value="1"/>
</dbReference>
<name>A0A926FCB8_9FIRM</name>
<dbReference type="RefSeq" id="WP_178347120.1">
    <property type="nucleotide sequence ID" value="NZ_JACRTE010000003.1"/>
</dbReference>
<dbReference type="InterPro" id="IPR029064">
    <property type="entry name" value="Ribosomal_eL30-like_sf"/>
</dbReference>
<proteinExistence type="predicted"/>
<dbReference type="InterPro" id="IPR004038">
    <property type="entry name" value="Ribosomal_eL8/eL30/eS12/Gad45"/>
</dbReference>
<dbReference type="EMBL" id="JACRTE010000003">
    <property type="protein sequence ID" value="MBC8596092.1"/>
    <property type="molecule type" value="Genomic_DNA"/>
</dbReference>
<dbReference type="Pfam" id="PF01248">
    <property type="entry name" value="Ribosomal_L7Ae"/>
    <property type="match status" value="1"/>
</dbReference>
<organism evidence="2 3">
    <name type="scientific">Qingrenia yutianensis</name>
    <dbReference type="NCBI Taxonomy" id="2763676"/>
    <lineage>
        <taxon>Bacteria</taxon>
        <taxon>Bacillati</taxon>
        <taxon>Bacillota</taxon>
        <taxon>Clostridia</taxon>
        <taxon>Eubacteriales</taxon>
        <taxon>Oscillospiraceae</taxon>
        <taxon>Qingrenia</taxon>
    </lineage>
</organism>
<protein>
    <submittedName>
        <fullName evidence="2">Ribosomal L7Ae/L30e/S12e/Gadd45 family protein</fullName>
    </submittedName>
</protein>
<accession>A0A926FCB8</accession>
<evidence type="ECO:0000313" key="2">
    <source>
        <dbReference type="EMBL" id="MBC8596092.1"/>
    </source>
</evidence>
<evidence type="ECO:0000259" key="1">
    <source>
        <dbReference type="Pfam" id="PF01248"/>
    </source>
</evidence>
<dbReference type="Gene3D" id="3.30.1330.30">
    <property type="match status" value="1"/>
</dbReference>
<feature type="domain" description="Ribosomal protein eL8/eL30/eS12/Gadd45" evidence="1">
    <location>
        <begin position="8"/>
        <end position="77"/>
    </location>
</feature>
<keyword evidence="3" id="KW-1185">Reference proteome</keyword>
<evidence type="ECO:0000313" key="3">
    <source>
        <dbReference type="Proteomes" id="UP000647416"/>
    </source>
</evidence>
<dbReference type="AlphaFoldDB" id="A0A926FCB8"/>
<dbReference type="Proteomes" id="UP000647416">
    <property type="component" value="Unassembled WGS sequence"/>
</dbReference>
<comment type="caution">
    <text evidence="2">The sequence shown here is derived from an EMBL/GenBank/DDBJ whole genome shotgun (WGS) entry which is preliminary data.</text>
</comment>
<reference evidence="2" key="1">
    <citation type="submission" date="2020-08" db="EMBL/GenBank/DDBJ databases">
        <title>Genome public.</title>
        <authorList>
            <person name="Liu C."/>
            <person name="Sun Q."/>
        </authorList>
    </citation>
    <scope>NUCLEOTIDE SEQUENCE</scope>
    <source>
        <strain evidence="2">NSJ-50</strain>
    </source>
</reference>